<reference evidence="1 2" key="1">
    <citation type="submission" date="2017-09" db="EMBL/GenBank/DDBJ databases">
        <title>Large-scale bioinformatics analysis of Bacillus genomes uncovers conserved roles of natural products in bacterial physiology.</title>
        <authorList>
            <consortium name="Agbiome Team Llc"/>
            <person name="Bleich R.M."/>
            <person name="Grubbs K.J."/>
            <person name="Santa Maria K.C."/>
            <person name="Allen S.E."/>
            <person name="Farag S."/>
            <person name="Shank E.A."/>
            <person name="Bowers A."/>
        </authorList>
    </citation>
    <scope>NUCLEOTIDE SEQUENCE [LARGE SCALE GENOMIC DNA]</scope>
    <source>
        <strain evidence="1 2">AFS046104</strain>
    </source>
</reference>
<proteinExistence type="predicted"/>
<evidence type="ECO:0000313" key="1">
    <source>
        <dbReference type="EMBL" id="PGQ10297.1"/>
    </source>
</evidence>
<dbReference type="Proteomes" id="UP000221438">
    <property type="component" value="Unassembled WGS sequence"/>
</dbReference>
<gene>
    <name evidence="1" type="ORF">COA08_09010</name>
</gene>
<organism evidence="1 2">
    <name type="scientific">Bacillus cereus</name>
    <dbReference type="NCBI Taxonomy" id="1396"/>
    <lineage>
        <taxon>Bacteria</taxon>
        <taxon>Bacillati</taxon>
        <taxon>Bacillota</taxon>
        <taxon>Bacilli</taxon>
        <taxon>Bacillales</taxon>
        <taxon>Bacillaceae</taxon>
        <taxon>Bacillus</taxon>
        <taxon>Bacillus cereus group</taxon>
    </lineage>
</organism>
<evidence type="ECO:0008006" key="3">
    <source>
        <dbReference type="Google" id="ProtNLM"/>
    </source>
</evidence>
<evidence type="ECO:0000313" key="2">
    <source>
        <dbReference type="Proteomes" id="UP000221438"/>
    </source>
</evidence>
<name>A0A2A8TYX3_BACCE</name>
<sequence>MKYKAQELTLELKEKIQCMENEIERISLELFEEYSHVYIEKNMKLCMEFARDKENPFEADYCSSVSIAVLDEEEEMIEFYIIPIWKCENVFLGMPIQSRILGSKKIGELVDGSYYEIEEELKEQLEEYLE</sequence>
<dbReference type="AlphaFoldDB" id="A0A2A8TYX3"/>
<accession>A0A2A8TYX3</accession>
<protein>
    <recommendedName>
        <fullName evidence="3">DoxX</fullName>
    </recommendedName>
</protein>
<comment type="caution">
    <text evidence="1">The sequence shown here is derived from an EMBL/GenBank/DDBJ whole genome shotgun (WGS) entry which is preliminary data.</text>
</comment>
<dbReference type="EMBL" id="NUJQ01000006">
    <property type="protein sequence ID" value="PGQ10297.1"/>
    <property type="molecule type" value="Genomic_DNA"/>
</dbReference>